<dbReference type="STRING" id="6573.A0A210QBW1"/>
<dbReference type="EMBL" id="NEDP02004226">
    <property type="protein sequence ID" value="OWF46226.1"/>
    <property type="molecule type" value="Genomic_DNA"/>
</dbReference>
<dbReference type="Proteomes" id="UP000242188">
    <property type="component" value="Unassembled WGS sequence"/>
</dbReference>
<feature type="domain" description="PDZ" evidence="6">
    <location>
        <begin position="983"/>
        <end position="1068"/>
    </location>
</feature>
<feature type="compositionally biased region" description="Polar residues" evidence="4">
    <location>
        <begin position="675"/>
        <end position="684"/>
    </location>
</feature>
<dbReference type="SUPFAM" id="SSF50729">
    <property type="entry name" value="PH domain-like"/>
    <property type="match status" value="1"/>
</dbReference>
<dbReference type="FunFam" id="2.30.42.10:FF:000007">
    <property type="entry name" value="Amyloid beta A4 protein-binding family A member"/>
    <property type="match status" value="1"/>
</dbReference>
<dbReference type="InterPro" id="IPR011993">
    <property type="entry name" value="PH-like_dom_sf"/>
</dbReference>
<feature type="region of interest" description="Disordered" evidence="4">
    <location>
        <begin position="219"/>
        <end position="290"/>
    </location>
</feature>
<dbReference type="Pfam" id="PF00595">
    <property type="entry name" value="PDZ"/>
    <property type="match status" value="2"/>
</dbReference>
<dbReference type="SMART" id="SM00228">
    <property type="entry name" value="PDZ"/>
    <property type="match status" value="2"/>
</dbReference>
<dbReference type="InterPro" id="IPR051230">
    <property type="entry name" value="APP-Binding"/>
</dbReference>
<dbReference type="GO" id="GO:0043197">
    <property type="term" value="C:dendritic spine"/>
    <property type="evidence" value="ECO:0007669"/>
    <property type="project" value="TreeGrafter"/>
</dbReference>
<sequence length="1164" mass="128880">MSDQEEEVMMSIPKITNPKDSYDPDIDGACGGGEPFRSLSPGSNSVDNLSMEVQFEEESSRHPSEISSLSYQNLLEDGEGSGHILSRHESEDSNDSFPPDYSDNYSSENVGRGQTLSDLPTEINVKYREKFSMGTTERTGDLKLGNNFKVGERNEIVMNKMPIIDSHDMMEEIDLESKDIVSMHTFDVDEIPQRERVKKRNSLEIRNNIPVVGEIKSYDKDLDPHTYSSQGAKPKIRKQSPGLACRVGDGSGGSGSDREGSSSDRELERPVKKPNLQPLGNALNPHSNTCPVHTSDDKIKNMDLMNVVVNPASSIRSAVEEMSNGSGGQTGPGPDVENEYDYVKYSRIQDGDSYVGMRLAYSSTDEGMKRNSLEVNGFSNNSIIDISREGSPEKSLVLHKLDFSAPNVPQKVNEDTLTEIPLNTVESIHGEDKQAFSLSPETTECDSVEVESVTSDGDKSNLGMPLVEDGLSSSQASDNEDYVPPSNQVPKSPTAMLRKKQKSDIEQEMLTTPKEDSKHKQLDAEAIMEDLKAKREALDLAIHDIKSAIQNSKGISLKSPFKENNQEEEPIWVMREGANTETKPSSQRHEGVGSSPCTEYNRKEQDNVYQMDNEKDCLLENQYTRNEGKSYQPPRGYDSDEEEDGDVKYTRRILGKKYASLPKDDSFDQHPTHKLPSQNGSNPDLSVHGNDRNSRCSSDSYSYKKSYRVSAGSLGSDSEDVGSETEAPSRASYLKTKTAGDFDTDEETDILLQKQYQKDQYVDIPELSQPPVNRSAQAEKRRSRAKEVSLRDPDNHKVLIEGVLFRAKYLGSTQLISEGQPSKALRMMQAQEAVGRIKAPEGENQPSTAVDLFVSTEKIMVLNTDLQEIMMDHSLRTISYIADIGDILVIMARRRLLSSPGEEILHQKKQAKILCHVFESDEAQLIAQSIGQAFQVAYMEFLKANGIEDAGLMKEIDYQDVLNQQEIYGEELNLFSNKEKHKEVIVPKLKSEVLGIVIVESGWGSMVPTVVLANMAPTGPAARCGQLNIGDQIISINGISLVGLPLSACQNYIKSAKNQTVVKLTVVPCPPVVEVLIKRPDVKYQLGFSVQNGVICSLLRGGIAERGGVRVGHRIIEINNQSVVAVPHEKIVSLLANSVGEIHMRTMPTSIFRLLTGQETPHYL</sequence>
<dbReference type="Gene3D" id="2.30.42.10">
    <property type="match status" value="2"/>
</dbReference>
<dbReference type="FunFam" id="2.30.29.30:FF:000207">
    <property type="entry name" value="Protein CBR-LIN-10, isoform a"/>
    <property type="match status" value="1"/>
</dbReference>
<feature type="compositionally biased region" description="Polar residues" evidence="4">
    <location>
        <begin position="103"/>
        <end position="115"/>
    </location>
</feature>
<feature type="region of interest" description="Disordered" evidence="4">
    <location>
        <begin position="623"/>
        <end position="646"/>
    </location>
</feature>
<keyword evidence="8" id="KW-1185">Reference proteome</keyword>
<dbReference type="GO" id="GO:0005886">
    <property type="term" value="C:plasma membrane"/>
    <property type="evidence" value="ECO:0007669"/>
    <property type="project" value="TreeGrafter"/>
</dbReference>
<evidence type="ECO:0000259" key="5">
    <source>
        <dbReference type="PROSITE" id="PS01179"/>
    </source>
</evidence>
<feature type="compositionally biased region" description="Basic and acidic residues" evidence="4">
    <location>
        <begin position="256"/>
        <end position="271"/>
    </location>
</feature>
<feature type="region of interest" description="Disordered" evidence="4">
    <location>
        <begin position="579"/>
        <end position="602"/>
    </location>
</feature>
<keyword evidence="2" id="KW-0597">Phosphoprotein</keyword>
<dbReference type="GO" id="GO:0005737">
    <property type="term" value="C:cytoplasm"/>
    <property type="evidence" value="ECO:0007669"/>
    <property type="project" value="TreeGrafter"/>
</dbReference>
<dbReference type="AlphaFoldDB" id="A0A210QBW1"/>
<dbReference type="InterPro" id="IPR001478">
    <property type="entry name" value="PDZ"/>
</dbReference>
<feature type="region of interest" description="Disordered" evidence="4">
    <location>
        <begin position="1"/>
        <end position="115"/>
    </location>
</feature>
<dbReference type="PROSITE" id="PS01179">
    <property type="entry name" value="PID"/>
    <property type="match status" value="1"/>
</dbReference>
<feature type="region of interest" description="Disordered" evidence="4">
    <location>
        <begin position="765"/>
        <end position="790"/>
    </location>
</feature>
<keyword evidence="1" id="KW-0813">Transport</keyword>
<dbReference type="CDD" id="cd06793">
    <property type="entry name" value="PDZ2_APBA1_3-like"/>
    <property type="match status" value="1"/>
</dbReference>
<comment type="caution">
    <text evidence="7">The sequence shown here is derived from an EMBL/GenBank/DDBJ whole genome shotgun (WGS) entry which is preliminary data.</text>
</comment>
<evidence type="ECO:0000256" key="4">
    <source>
        <dbReference type="SAM" id="MobiDB-lite"/>
    </source>
</evidence>
<reference evidence="7 8" key="1">
    <citation type="journal article" date="2017" name="Nat. Ecol. Evol.">
        <title>Scallop genome provides insights into evolution of bilaterian karyotype and development.</title>
        <authorList>
            <person name="Wang S."/>
            <person name="Zhang J."/>
            <person name="Jiao W."/>
            <person name="Li J."/>
            <person name="Xun X."/>
            <person name="Sun Y."/>
            <person name="Guo X."/>
            <person name="Huan P."/>
            <person name="Dong B."/>
            <person name="Zhang L."/>
            <person name="Hu X."/>
            <person name="Sun X."/>
            <person name="Wang J."/>
            <person name="Zhao C."/>
            <person name="Wang Y."/>
            <person name="Wang D."/>
            <person name="Huang X."/>
            <person name="Wang R."/>
            <person name="Lv J."/>
            <person name="Li Y."/>
            <person name="Zhang Z."/>
            <person name="Liu B."/>
            <person name="Lu W."/>
            <person name="Hui Y."/>
            <person name="Liang J."/>
            <person name="Zhou Z."/>
            <person name="Hou R."/>
            <person name="Li X."/>
            <person name="Liu Y."/>
            <person name="Li H."/>
            <person name="Ning X."/>
            <person name="Lin Y."/>
            <person name="Zhao L."/>
            <person name="Xing Q."/>
            <person name="Dou J."/>
            <person name="Li Y."/>
            <person name="Mao J."/>
            <person name="Guo H."/>
            <person name="Dou H."/>
            <person name="Li T."/>
            <person name="Mu C."/>
            <person name="Jiang W."/>
            <person name="Fu Q."/>
            <person name="Fu X."/>
            <person name="Miao Y."/>
            <person name="Liu J."/>
            <person name="Yu Q."/>
            <person name="Li R."/>
            <person name="Liao H."/>
            <person name="Li X."/>
            <person name="Kong Y."/>
            <person name="Jiang Z."/>
            <person name="Chourrout D."/>
            <person name="Li R."/>
            <person name="Bao Z."/>
        </authorList>
    </citation>
    <scope>NUCLEOTIDE SEQUENCE [LARGE SCALE GENOMIC DNA]</scope>
    <source>
        <strain evidence="7 8">PY_sf001</strain>
    </source>
</reference>
<dbReference type="PROSITE" id="PS50106">
    <property type="entry name" value="PDZ"/>
    <property type="match status" value="2"/>
</dbReference>
<feature type="region of interest" description="Disordered" evidence="4">
    <location>
        <begin position="660"/>
        <end position="702"/>
    </location>
</feature>
<dbReference type="PANTHER" id="PTHR12345:SF16">
    <property type="entry name" value="X11L, ISOFORM F-RELATED"/>
    <property type="match status" value="1"/>
</dbReference>
<feature type="domain" description="PID" evidence="5">
    <location>
        <begin position="802"/>
        <end position="950"/>
    </location>
</feature>
<gene>
    <name evidence="7" type="ORF">KP79_PYT15449</name>
</gene>
<name>A0A210QBW1_MIZYE</name>
<dbReference type="OrthoDB" id="5987010at2759"/>
<feature type="compositionally biased region" description="Basic and acidic residues" evidence="4">
    <location>
        <begin position="662"/>
        <end position="671"/>
    </location>
</feature>
<keyword evidence="3" id="KW-0677">Repeat</keyword>
<accession>A0A210QBW1</accession>
<feature type="domain" description="PDZ" evidence="6">
    <location>
        <begin position="1074"/>
        <end position="1150"/>
    </location>
</feature>
<dbReference type="PANTHER" id="PTHR12345">
    <property type="entry name" value="SYNTENIN RELATED"/>
    <property type="match status" value="1"/>
</dbReference>
<evidence type="ECO:0000259" key="6">
    <source>
        <dbReference type="PROSITE" id="PS50106"/>
    </source>
</evidence>
<protein>
    <submittedName>
        <fullName evidence="7">Protein lin-10</fullName>
    </submittedName>
</protein>
<evidence type="ECO:0000256" key="3">
    <source>
        <dbReference type="ARBA" id="ARBA00022737"/>
    </source>
</evidence>
<dbReference type="InterPro" id="IPR036034">
    <property type="entry name" value="PDZ_sf"/>
</dbReference>
<feature type="region of interest" description="Disordered" evidence="4">
    <location>
        <begin position="449"/>
        <end position="503"/>
    </location>
</feature>
<feature type="compositionally biased region" description="Basic and acidic residues" evidence="4">
    <location>
        <begin position="777"/>
        <end position="790"/>
    </location>
</feature>
<dbReference type="SUPFAM" id="SSF50156">
    <property type="entry name" value="PDZ domain-like"/>
    <property type="match status" value="2"/>
</dbReference>
<evidence type="ECO:0000313" key="7">
    <source>
        <dbReference type="EMBL" id="OWF46226.1"/>
    </source>
</evidence>
<dbReference type="FunFam" id="2.30.42.10:FF:000017">
    <property type="entry name" value="Amyloid beta A4 protein-binding family A member 1"/>
    <property type="match status" value="1"/>
</dbReference>
<feature type="region of interest" description="Disordered" evidence="4">
    <location>
        <begin position="711"/>
        <end position="730"/>
    </location>
</feature>
<dbReference type="SMART" id="SM00462">
    <property type="entry name" value="PTB"/>
    <property type="match status" value="1"/>
</dbReference>
<dbReference type="Pfam" id="PF00640">
    <property type="entry name" value="PID"/>
    <property type="match status" value="1"/>
</dbReference>
<dbReference type="InterPro" id="IPR006020">
    <property type="entry name" value="PTB/PI_dom"/>
</dbReference>
<dbReference type="Gene3D" id="2.30.29.30">
    <property type="entry name" value="Pleckstrin-homology domain (PH domain)/Phosphotyrosine-binding domain (PTB)"/>
    <property type="match status" value="1"/>
</dbReference>
<evidence type="ECO:0000256" key="1">
    <source>
        <dbReference type="ARBA" id="ARBA00022448"/>
    </source>
</evidence>
<evidence type="ECO:0000313" key="8">
    <source>
        <dbReference type="Proteomes" id="UP000242188"/>
    </source>
</evidence>
<dbReference type="GO" id="GO:0007268">
    <property type="term" value="P:chemical synaptic transmission"/>
    <property type="evidence" value="ECO:0007669"/>
    <property type="project" value="TreeGrafter"/>
</dbReference>
<organism evidence="7 8">
    <name type="scientific">Mizuhopecten yessoensis</name>
    <name type="common">Japanese scallop</name>
    <name type="synonym">Patinopecten yessoensis</name>
    <dbReference type="NCBI Taxonomy" id="6573"/>
    <lineage>
        <taxon>Eukaryota</taxon>
        <taxon>Metazoa</taxon>
        <taxon>Spiralia</taxon>
        <taxon>Lophotrochozoa</taxon>
        <taxon>Mollusca</taxon>
        <taxon>Bivalvia</taxon>
        <taxon>Autobranchia</taxon>
        <taxon>Pteriomorphia</taxon>
        <taxon>Pectinida</taxon>
        <taxon>Pectinoidea</taxon>
        <taxon>Pectinidae</taxon>
        <taxon>Mizuhopecten</taxon>
    </lineage>
</organism>
<dbReference type="CDD" id="cd06720">
    <property type="entry name" value="PDZ1_APBA1_3-like"/>
    <property type="match status" value="1"/>
</dbReference>
<dbReference type="CDD" id="cd01208">
    <property type="entry name" value="PTB_X11"/>
    <property type="match status" value="1"/>
</dbReference>
<proteinExistence type="predicted"/>
<evidence type="ECO:0000256" key="2">
    <source>
        <dbReference type="ARBA" id="ARBA00022553"/>
    </source>
</evidence>